<evidence type="ECO:0000256" key="1">
    <source>
        <dbReference type="SAM" id="MobiDB-lite"/>
    </source>
</evidence>
<proteinExistence type="predicted"/>
<accession>A0A5K1K1K3</accession>
<feature type="compositionally biased region" description="Low complexity" evidence="1">
    <location>
        <begin position="126"/>
        <end position="139"/>
    </location>
</feature>
<organism evidence="2">
    <name type="scientific">Ganoderma boninense</name>
    <dbReference type="NCBI Taxonomy" id="34458"/>
    <lineage>
        <taxon>Eukaryota</taxon>
        <taxon>Fungi</taxon>
        <taxon>Dikarya</taxon>
        <taxon>Basidiomycota</taxon>
        <taxon>Agaricomycotina</taxon>
        <taxon>Agaricomycetes</taxon>
        <taxon>Polyporales</taxon>
        <taxon>Polyporaceae</taxon>
        <taxon>Ganoderma</taxon>
    </lineage>
</organism>
<feature type="compositionally biased region" description="Low complexity" evidence="1">
    <location>
        <begin position="17"/>
        <end position="32"/>
    </location>
</feature>
<feature type="region of interest" description="Disordered" evidence="1">
    <location>
        <begin position="115"/>
        <end position="169"/>
    </location>
</feature>
<reference evidence="2" key="1">
    <citation type="submission" date="2019-10" db="EMBL/GenBank/DDBJ databases">
        <authorList>
            <person name="Nor Muhammad N."/>
        </authorList>
    </citation>
    <scope>NUCLEOTIDE SEQUENCE</scope>
</reference>
<feature type="region of interest" description="Disordered" evidence="1">
    <location>
        <begin position="17"/>
        <end position="46"/>
    </location>
</feature>
<feature type="region of interest" description="Disordered" evidence="1">
    <location>
        <begin position="201"/>
        <end position="246"/>
    </location>
</feature>
<dbReference type="AlphaFoldDB" id="A0A5K1K1K3"/>
<sequence length="246" mass="25875">MMASRFARRVASQSLRSASRVSSRPAAPAARRFATTDAAHGAKESSDTPWMIGSALVFGPVVRSTLLRLSGERETDCALATTLWVDCLPALWLFEEGHEGARPWTLIAQRCSRAPKTVQPEESSKEASAPEPEAAPAASDDSKAEDSPAPAEAEATTPPAEAAAPSEAAPVRTFPSRGLHVTDEPSVLHCPLFCVKVETPSAEPATDAKVEASEVPTSEPAKTESAPSETPAESAPTAQVRMLAHL</sequence>
<dbReference type="EMBL" id="LR727657">
    <property type="protein sequence ID" value="VWO99461.1"/>
    <property type="molecule type" value="Genomic_DNA"/>
</dbReference>
<gene>
    <name evidence="2" type="primary">J5JMB3</name>
</gene>
<evidence type="ECO:0000313" key="2">
    <source>
        <dbReference type="EMBL" id="VWO99461.1"/>
    </source>
</evidence>
<protein>
    <submittedName>
        <fullName evidence="2">Chaperone DnaJ</fullName>
    </submittedName>
</protein>
<name>A0A5K1K1K3_9APHY</name>
<feature type="compositionally biased region" description="Low complexity" evidence="1">
    <location>
        <begin position="147"/>
        <end position="169"/>
    </location>
</feature>